<dbReference type="AlphaFoldDB" id="W2PR35"/>
<proteinExistence type="predicted"/>
<feature type="region of interest" description="Disordered" evidence="1">
    <location>
        <begin position="1"/>
        <end position="39"/>
    </location>
</feature>
<reference evidence="3" key="1">
    <citation type="submission" date="2011-12" db="EMBL/GenBank/DDBJ databases">
        <authorList>
            <consortium name="The Broad Institute Genome Sequencing Platform"/>
            <person name="Russ C."/>
            <person name="Tyler B."/>
            <person name="Panabieres F."/>
            <person name="Shan W."/>
            <person name="Tripathy S."/>
            <person name="Grunwald N."/>
            <person name="Machado M."/>
            <person name="Young S.K."/>
            <person name="Zeng Q."/>
            <person name="Gargeya S."/>
            <person name="Fitzgerald M."/>
            <person name="Haas B."/>
            <person name="Abouelleil A."/>
            <person name="Alvarado L."/>
            <person name="Arachchi H.M."/>
            <person name="Berlin A."/>
            <person name="Chapman S.B."/>
            <person name="Gearin G."/>
            <person name="Goldberg J."/>
            <person name="Griggs A."/>
            <person name="Gujja S."/>
            <person name="Hansen M."/>
            <person name="Heiman D."/>
            <person name="Howarth C."/>
            <person name="Larimer J."/>
            <person name="Lui A."/>
            <person name="MacDonald P.J.P."/>
            <person name="McCowen C."/>
            <person name="Montmayeur A."/>
            <person name="Murphy C."/>
            <person name="Neiman D."/>
            <person name="Pearson M."/>
            <person name="Priest M."/>
            <person name="Roberts A."/>
            <person name="Saif S."/>
            <person name="Shea T."/>
            <person name="Sisk P."/>
            <person name="Stolte C."/>
            <person name="Sykes S."/>
            <person name="Wortman J."/>
            <person name="Nusbaum C."/>
            <person name="Birren B."/>
        </authorList>
    </citation>
    <scope>NUCLEOTIDE SEQUENCE [LARGE SCALE GENOMIC DNA]</scope>
    <source>
        <strain evidence="3">INRA-310</strain>
    </source>
</reference>
<dbReference type="VEuPathDB" id="FungiDB:PPTG_23923"/>
<evidence type="ECO:0000256" key="1">
    <source>
        <dbReference type="SAM" id="MobiDB-lite"/>
    </source>
</evidence>
<dbReference type="RefSeq" id="XP_008912189.1">
    <property type="nucleotide sequence ID" value="XM_008913941.1"/>
</dbReference>
<gene>
    <name evidence="2" type="ORF">PPTG_23923</name>
</gene>
<evidence type="ECO:0000313" key="3">
    <source>
        <dbReference type="Proteomes" id="UP000018817"/>
    </source>
</evidence>
<sequence>MRAFTQKTNKWQQKVKTGNKKSKRATEKLPGVSPSVITRRSAPPSYLRPGFVAPLRIITPKVVWSIAFGDTATSASQTLTTALPVVAVVDSVDNRVSAPPTLRTFLRNVP</sequence>
<dbReference type="EMBL" id="KI669617">
    <property type="protein sequence ID" value="ETN02455.1"/>
    <property type="molecule type" value="Genomic_DNA"/>
</dbReference>
<feature type="compositionally biased region" description="Polar residues" evidence="1">
    <location>
        <begin position="1"/>
        <end position="16"/>
    </location>
</feature>
<accession>W2PR35</accession>
<protein>
    <submittedName>
        <fullName evidence="2">Uncharacterized protein</fullName>
    </submittedName>
</protein>
<reference evidence="2 3" key="2">
    <citation type="submission" date="2013-11" db="EMBL/GenBank/DDBJ databases">
        <title>The Genome Sequence of Phytophthora parasitica INRA-310.</title>
        <authorList>
            <consortium name="The Broad Institute Genomics Platform"/>
            <person name="Russ C."/>
            <person name="Tyler B."/>
            <person name="Panabieres F."/>
            <person name="Shan W."/>
            <person name="Tripathy S."/>
            <person name="Grunwald N."/>
            <person name="Machado M."/>
            <person name="Johnson C.S."/>
            <person name="Arredondo F."/>
            <person name="Hong C."/>
            <person name="Coffey M."/>
            <person name="Young S.K."/>
            <person name="Zeng Q."/>
            <person name="Gargeya S."/>
            <person name="Fitzgerald M."/>
            <person name="Abouelleil A."/>
            <person name="Alvarado L."/>
            <person name="Chapman S.B."/>
            <person name="Gainer-Dewar J."/>
            <person name="Goldberg J."/>
            <person name="Griggs A."/>
            <person name="Gujja S."/>
            <person name="Hansen M."/>
            <person name="Howarth C."/>
            <person name="Imamovic A."/>
            <person name="Ireland A."/>
            <person name="Larimer J."/>
            <person name="McCowan C."/>
            <person name="Murphy C."/>
            <person name="Pearson M."/>
            <person name="Poon T.W."/>
            <person name="Priest M."/>
            <person name="Roberts A."/>
            <person name="Saif S."/>
            <person name="Shea T."/>
            <person name="Sykes S."/>
            <person name="Wortman J."/>
            <person name="Nusbaum C."/>
            <person name="Birren B."/>
        </authorList>
    </citation>
    <scope>NUCLEOTIDE SEQUENCE [LARGE SCALE GENOMIC DNA]</scope>
    <source>
        <strain evidence="2 3">INRA-310</strain>
    </source>
</reference>
<dbReference type="Proteomes" id="UP000018817">
    <property type="component" value="Unassembled WGS sequence"/>
</dbReference>
<dbReference type="GeneID" id="20192522"/>
<evidence type="ECO:0000313" key="2">
    <source>
        <dbReference type="EMBL" id="ETN02455.1"/>
    </source>
</evidence>
<organism evidence="2 3">
    <name type="scientific">Phytophthora nicotianae (strain INRA-310)</name>
    <name type="common">Phytophthora parasitica</name>
    <dbReference type="NCBI Taxonomy" id="761204"/>
    <lineage>
        <taxon>Eukaryota</taxon>
        <taxon>Sar</taxon>
        <taxon>Stramenopiles</taxon>
        <taxon>Oomycota</taxon>
        <taxon>Peronosporomycetes</taxon>
        <taxon>Peronosporales</taxon>
        <taxon>Peronosporaceae</taxon>
        <taxon>Phytophthora</taxon>
    </lineage>
</organism>
<name>W2PR35_PHYN3</name>